<dbReference type="InterPro" id="IPR029056">
    <property type="entry name" value="Ribokinase-like"/>
</dbReference>
<evidence type="ECO:0000313" key="2">
    <source>
        <dbReference type="EMBL" id="PRW32858.1"/>
    </source>
</evidence>
<evidence type="ECO:0000259" key="1">
    <source>
        <dbReference type="Pfam" id="PF00294"/>
    </source>
</evidence>
<dbReference type="PANTHER" id="PTHR47826">
    <property type="entry name" value="OS03G0164700 PROTEIN"/>
    <property type="match status" value="1"/>
</dbReference>
<dbReference type="PANTHER" id="PTHR47826:SF1">
    <property type="entry name" value="OS03G0164700 PROTEIN"/>
    <property type="match status" value="1"/>
</dbReference>
<feature type="domain" description="Carbohydrate kinase PfkB" evidence="1">
    <location>
        <begin position="130"/>
        <end position="407"/>
    </location>
</feature>
<dbReference type="STRING" id="3076.A0A2P6TFG9"/>
<dbReference type="Gene3D" id="3.40.1190.20">
    <property type="match status" value="1"/>
</dbReference>
<comment type="caution">
    <text evidence="2">The sequence shown here is derived from an EMBL/GenBank/DDBJ whole genome shotgun (WGS) entry which is preliminary data.</text>
</comment>
<dbReference type="AlphaFoldDB" id="A0A2P6TFG9"/>
<dbReference type="OrthoDB" id="415590at2759"/>
<name>A0A2P6TFG9_CHLSO</name>
<gene>
    <name evidence="2" type="ORF">C2E21_8151</name>
</gene>
<accession>A0A2P6TFG9</accession>
<dbReference type="SUPFAM" id="SSF53613">
    <property type="entry name" value="Ribokinase-like"/>
    <property type="match status" value="1"/>
</dbReference>
<organism evidence="2 3">
    <name type="scientific">Chlorella sorokiniana</name>
    <name type="common">Freshwater green alga</name>
    <dbReference type="NCBI Taxonomy" id="3076"/>
    <lineage>
        <taxon>Eukaryota</taxon>
        <taxon>Viridiplantae</taxon>
        <taxon>Chlorophyta</taxon>
        <taxon>core chlorophytes</taxon>
        <taxon>Trebouxiophyceae</taxon>
        <taxon>Chlorellales</taxon>
        <taxon>Chlorellaceae</taxon>
        <taxon>Chlorella clade</taxon>
        <taxon>Chlorella</taxon>
    </lineage>
</organism>
<dbReference type="Pfam" id="PF00294">
    <property type="entry name" value="PfkB"/>
    <property type="match status" value="1"/>
</dbReference>
<dbReference type="GO" id="GO:0016301">
    <property type="term" value="F:kinase activity"/>
    <property type="evidence" value="ECO:0007669"/>
    <property type="project" value="UniProtKB-KW"/>
</dbReference>
<reference evidence="2 3" key="1">
    <citation type="journal article" date="2018" name="Plant J.">
        <title>Genome sequences of Chlorella sorokiniana UTEX 1602 and Micractinium conductrix SAG 241.80: implications to maltose excretion by a green alga.</title>
        <authorList>
            <person name="Arriola M.B."/>
            <person name="Velmurugan N."/>
            <person name="Zhang Y."/>
            <person name="Plunkett M.H."/>
            <person name="Hondzo H."/>
            <person name="Barney B.M."/>
        </authorList>
    </citation>
    <scope>NUCLEOTIDE SEQUENCE [LARGE SCALE GENOMIC DNA]</scope>
    <source>
        <strain evidence="3">UTEX 1602</strain>
    </source>
</reference>
<sequence>MAAVASAVSRPGGRHAPTAGGAPCRLLAPCLQPVAHATDLQARRASSQRASTSCRCAAAEQAAPPTNGNAAAAAASALGRPSRHKQYDVVALSNLCLDIVVEMPQLPPADEPSRRALLQQLTAQPPPQEQWEVGGNTNFLVAASRLGLRTASVGHLGQDIYGRFMQEVLKAEGVRNIEPVAAGSLSPDQDQTLLCFVLVDPDGRHAFCSRYDFGPWPLLSFARELPPNVLRVLENTEALFINGFVFDELPQAAVLAAAATARAAGAAVFFDPGPRSWTFAEGPRKAALEAMLDASDVICMTEDEAAAVTGLQSAEAQARWVLARPGACTEWCIIKRGAEGALLASKTRDAVYTQQALRVDVRDTVGCGDSFAAAVVLGFTREHSIPAVMALANAVGAATAMGQGAGRNVASAERVMSLLQSAVPSCTDGRHQDAVRVLHCSLSSIDLE</sequence>
<keyword evidence="3" id="KW-1185">Reference proteome</keyword>
<protein>
    <submittedName>
        <fullName evidence="2">Fructokinase-4</fullName>
    </submittedName>
</protein>
<dbReference type="Proteomes" id="UP000239899">
    <property type="component" value="Unassembled WGS sequence"/>
</dbReference>
<dbReference type="EMBL" id="LHPG02000018">
    <property type="protein sequence ID" value="PRW32858.1"/>
    <property type="molecule type" value="Genomic_DNA"/>
</dbReference>
<evidence type="ECO:0000313" key="3">
    <source>
        <dbReference type="Proteomes" id="UP000239899"/>
    </source>
</evidence>
<proteinExistence type="predicted"/>
<dbReference type="InterPro" id="IPR011611">
    <property type="entry name" value="PfkB_dom"/>
</dbReference>